<dbReference type="Gramene" id="Zm00001eb132030_T001">
    <property type="protein sequence ID" value="Zm00001eb132030_P001"/>
    <property type="gene ID" value="Zm00001eb132030"/>
</dbReference>
<name>A0A804N3J9_MAIZE</name>
<reference evidence="3" key="1">
    <citation type="submission" date="2015-12" db="EMBL/GenBank/DDBJ databases">
        <title>Update maize B73 reference genome by single molecule sequencing technologies.</title>
        <authorList>
            <consortium name="Maize Genome Sequencing Project"/>
            <person name="Ware D."/>
        </authorList>
    </citation>
    <scope>NUCLEOTIDE SEQUENCE [LARGE SCALE GENOMIC DNA]</scope>
    <source>
        <strain evidence="3">cv. B73</strain>
    </source>
</reference>
<reference evidence="2" key="2">
    <citation type="submission" date="2019-07" db="EMBL/GenBank/DDBJ databases">
        <authorList>
            <person name="Seetharam A."/>
            <person name="Woodhouse M."/>
            <person name="Cannon E."/>
        </authorList>
    </citation>
    <scope>NUCLEOTIDE SEQUENCE [LARGE SCALE GENOMIC DNA]</scope>
    <source>
        <strain evidence="2">cv. B73</strain>
    </source>
</reference>
<dbReference type="AlphaFoldDB" id="A0A804N3J9"/>
<dbReference type="Proteomes" id="UP000007305">
    <property type="component" value="Chromosome 3"/>
</dbReference>
<evidence type="ECO:0000313" key="2">
    <source>
        <dbReference type="EnsemblPlants" id="Zm00001eb132030_P001"/>
    </source>
</evidence>
<sequence>MRRRAGGNRSEARGRGSLRRFVEHSTREAKEHAAAVCSLLCVSAVELAARRVSEVVAAAATSDSNAREELAAGAARLGCRASSRGNLRPGKKNGASSTGISGHRPRKLMSMLCVVARPGDEEGQRARREVEAPWEGASRAAAVSCREGRWS</sequence>
<reference evidence="2" key="3">
    <citation type="submission" date="2021-05" db="UniProtKB">
        <authorList>
            <consortium name="EnsemblPlants"/>
        </authorList>
    </citation>
    <scope>IDENTIFICATION</scope>
    <source>
        <strain evidence="2">cv. B73</strain>
    </source>
</reference>
<proteinExistence type="predicted"/>
<evidence type="ECO:0000313" key="3">
    <source>
        <dbReference type="Proteomes" id="UP000007305"/>
    </source>
</evidence>
<feature type="region of interest" description="Disordered" evidence="1">
    <location>
        <begin position="81"/>
        <end position="105"/>
    </location>
</feature>
<organism evidence="2 3">
    <name type="scientific">Zea mays</name>
    <name type="common">Maize</name>
    <dbReference type="NCBI Taxonomy" id="4577"/>
    <lineage>
        <taxon>Eukaryota</taxon>
        <taxon>Viridiplantae</taxon>
        <taxon>Streptophyta</taxon>
        <taxon>Embryophyta</taxon>
        <taxon>Tracheophyta</taxon>
        <taxon>Spermatophyta</taxon>
        <taxon>Magnoliopsida</taxon>
        <taxon>Liliopsida</taxon>
        <taxon>Poales</taxon>
        <taxon>Poaceae</taxon>
        <taxon>PACMAD clade</taxon>
        <taxon>Panicoideae</taxon>
        <taxon>Andropogonodae</taxon>
        <taxon>Andropogoneae</taxon>
        <taxon>Tripsacinae</taxon>
        <taxon>Zea</taxon>
    </lineage>
</organism>
<dbReference type="InParanoid" id="A0A804N3J9"/>
<protein>
    <submittedName>
        <fullName evidence="2">Uncharacterized protein</fullName>
    </submittedName>
</protein>
<keyword evidence="3" id="KW-1185">Reference proteome</keyword>
<evidence type="ECO:0000256" key="1">
    <source>
        <dbReference type="SAM" id="MobiDB-lite"/>
    </source>
</evidence>
<accession>A0A804N3J9</accession>
<dbReference type="EnsemblPlants" id="Zm00001eb132030_T001">
    <property type="protein sequence ID" value="Zm00001eb132030_P001"/>
    <property type="gene ID" value="Zm00001eb132030"/>
</dbReference>